<comment type="caution">
    <text evidence="2">The sequence shown here is derived from an EMBL/GenBank/DDBJ whole genome shotgun (WGS) entry which is preliminary data.</text>
</comment>
<dbReference type="RefSeq" id="WP_086541826.1">
    <property type="nucleotide sequence ID" value="NZ_MSSW01000032.1"/>
</dbReference>
<organism evidence="2 3">
    <name type="scientific">Algoriphagus antarcticus</name>
    <dbReference type="NCBI Taxonomy" id="238540"/>
    <lineage>
        <taxon>Bacteria</taxon>
        <taxon>Pseudomonadati</taxon>
        <taxon>Bacteroidota</taxon>
        <taxon>Cytophagia</taxon>
        <taxon>Cytophagales</taxon>
        <taxon>Cyclobacteriaceae</taxon>
        <taxon>Algoriphagus</taxon>
    </lineage>
</organism>
<evidence type="ECO:0000256" key="1">
    <source>
        <dbReference type="SAM" id="Phobius"/>
    </source>
</evidence>
<evidence type="ECO:0000313" key="2">
    <source>
        <dbReference type="EMBL" id="REG90584.1"/>
    </source>
</evidence>
<dbReference type="EMBL" id="QUNF01000006">
    <property type="protein sequence ID" value="REG90584.1"/>
    <property type="molecule type" value="Genomic_DNA"/>
</dbReference>
<reference evidence="2 3" key="1">
    <citation type="submission" date="2018-08" db="EMBL/GenBank/DDBJ databases">
        <title>Genomic Encyclopedia of Archaeal and Bacterial Type Strains, Phase II (KMG-II): from individual species to whole genera.</title>
        <authorList>
            <person name="Goeker M."/>
        </authorList>
    </citation>
    <scope>NUCLEOTIDE SEQUENCE [LARGE SCALE GENOMIC DNA]</scope>
    <source>
        <strain evidence="2 3">DSM 15986</strain>
    </source>
</reference>
<dbReference type="Proteomes" id="UP000256405">
    <property type="component" value="Unassembled WGS sequence"/>
</dbReference>
<evidence type="ECO:0000313" key="3">
    <source>
        <dbReference type="Proteomes" id="UP000256405"/>
    </source>
</evidence>
<keyword evidence="1" id="KW-0472">Membrane</keyword>
<dbReference type="OrthoDB" id="1492467at2"/>
<keyword evidence="3" id="KW-1185">Reference proteome</keyword>
<keyword evidence="1" id="KW-0812">Transmembrane</keyword>
<evidence type="ECO:0008006" key="4">
    <source>
        <dbReference type="Google" id="ProtNLM"/>
    </source>
</evidence>
<gene>
    <name evidence="2" type="ORF">C8N25_10682</name>
</gene>
<sequence length="260" mass="29769">MSENDLEFKKFELDQKIKFEEIEIRKKELDLKLKEQRKISAATIPLILGILTIGYSAFSLFHQNKSNIELEDKKFISSLIAKAIEEKTYLEFSEKIEALNYLGIISIDSNKLAKLKKARFVSEEISIGEVDSSLFNMTKDFGGEEGMVKIFPNYGSKINLPFKESSEPIKWMIVAGGDKNLDGAQFEFGKAKKTGFNKVDIWLKENSYRTVIGSYNSYQSAVEDLFIVRESINKTAYIVRSNSWCKDFEVDSVRKIKICT</sequence>
<accession>A0A3E0DX02</accession>
<name>A0A3E0DX02_9BACT</name>
<dbReference type="AlphaFoldDB" id="A0A3E0DX02"/>
<proteinExistence type="predicted"/>
<protein>
    <recommendedName>
        <fullName evidence="4">SPOR domain-containing protein</fullName>
    </recommendedName>
</protein>
<keyword evidence="1" id="KW-1133">Transmembrane helix</keyword>
<feature type="transmembrane region" description="Helical" evidence="1">
    <location>
        <begin position="39"/>
        <end position="61"/>
    </location>
</feature>